<proteinExistence type="predicted"/>
<dbReference type="AlphaFoldDB" id="A0A1T1GQD8"/>
<dbReference type="EMBL" id="MVKX01000013">
    <property type="protein sequence ID" value="OOV79667.1"/>
    <property type="molecule type" value="Genomic_DNA"/>
</dbReference>
<evidence type="ECO:0000313" key="2">
    <source>
        <dbReference type="Proteomes" id="UP000191160"/>
    </source>
</evidence>
<evidence type="ECO:0008006" key="3">
    <source>
        <dbReference type="Google" id="ProtNLM"/>
    </source>
</evidence>
<protein>
    <recommendedName>
        <fullName evidence="3">DUF2384 domain-containing protein</fullName>
    </recommendedName>
</protein>
<organism evidence="1 2">
    <name type="scientific">Acinetobacter amyesii</name>
    <dbReference type="NCBI Taxonomy" id="2942470"/>
    <lineage>
        <taxon>Bacteria</taxon>
        <taxon>Pseudomonadati</taxon>
        <taxon>Pseudomonadota</taxon>
        <taxon>Gammaproteobacteria</taxon>
        <taxon>Moraxellales</taxon>
        <taxon>Moraxellaceae</taxon>
        <taxon>Acinetobacter</taxon>
    </lineage>
</organism>
<keyword evidence="2" id="KW-1185">Reference proteome</keyword>
<gene>
    <name evidence="1" type="ORF">B1202_16075</name>
</gene>
<name>A0A1T1GQD8_9GAMM</name>
<dbReference type="RefSeq" id="WP_078191603.1">
    <property type="nucleotide sequence ID" value="NZ_JAMCOZ010000011.1"/>
</dbReference>
<sequence length="119" mass="13011">MYSPSNTDKNSVLAKAFLNSAERLGMTLNQMATTLRISPGELTVNEFGIDPDSEQGKRALSLVRISIALEMLNGGDVQMIHHFMHNKNLLTGGIPVEQVQHPEGLVQVLEFVEAIPANI</sequence>
<dbReference type="Proteomes" id="UP000191160">
    <property type="component" value="Unassembled WGS sequence"/>
</dbReference>
<evidence type="ECO:0000313" key="1">
    <source>
        <dbReference type="EMBL" id="OOV79667.1"/>
    </source>
</evidence>
<reference evidence="1 2" key="1">
    <citation type="submission" date="2017-02" db="EMBL/GenBank/DDBJ databases">
        <title>Acinetobacter sp. ANC 4945, whole genome shotgun sequencing project.</title>
        <authorList>
            <person name="Radolfova-Krizova L."/>
            <person name="Al Atrouni A."/>
            <person name="Nemec A."/>
        </authorList>
    </citation>
    <scope>NUCLEOTIDE SEQUENCE [LARGE SCALE GENOMIC DNA]</scope>
    <source>
        <strain evidence="1 2">ANC 4945</strain>
    </source>
</reference>
<accession>A0A1T1GQD8</accession>
<comment type="caution">
    <text evidence="1">The sequence shown here is derived from an EMBL/GenBank/DDBJ whole genome shotgun (WGS) entry which is preliminary data.</text>
</comment>